<feature type="region of interest" description="Disordered" evidence="1">
    <location>
        <begin position="1"/>
        <end position="122"/>
    </location>
</feature>
<feature type="compositionally biased region" description="Basic and acidic residues" evidence="1">
    <location>
        <begin position="76"/>
        <end position="90"/>
    </location>
</feature>
<protein>
    <submittedName>
        <fullName evidence="2">Uncharacterized protein</fullName>
    </submittedName>
</protein>
<dbReference type="VEuPathDB" id="FungiDB:HpaG808724"/>
<dbReference type="HOGENOM" id="CLU_1520689_0_0_1"/>
<dbReference type="Proteomes" id="UP000011713">
    <property type="component" value="Unassembled WGS sequence"/>
</dbReference>
<accession>M4BQN5</accession>
<organism evidence="2 3">
    <name type="scientific">Hyaloperonospora arabidopsidis (strain Emoy2)</name>
    <name type="common">Downy mildew agent</name>
    <name type="synonym">Peronospora arabidopsidis</name>
    <dbReference type="NCBI Taxonomy" id="559515"/>
    <lineage>
        <taxon>Eukaryota</taxon>
        <taxon>Sar</taxon>
        <taxon>Stramenopiles</taxon>
        <taxon>Oomycota</taxon>
        <taxon>Peronosporomycetes</taxon>
        <taxon>Peronosporales</taxon>
        <taxon>Peronosporaceae</taxon>
        <taxon>Hyaloperonospora</taxon>
    </lineage>
</organism>
<proteinExistence type="predicted"/>
<evidence type="ECO:0000313" key="2">
    <source>
        <dbReference type="EnsemblProtists" id="HpaP808724"/>
    </source>
</evidence>
<reference evidence="3" key="1">
    <citation type="journal article" date="2010" name="Science">
        <title>Signatures of adaptation to obligate biotrophy in the Hyaloperonospora arabidopsidis genome.</title>
        <authorList>
            <person name="Baxter L."/>
            <person name="Tripathy S."/>
            <person name="Ishaque N."/>
            <person name="Boot N."/>
            <person name="Cabral A."/>
            <person name="Kemen E."/>
            <person name="Thines M."/>
            <person name="Ah-Fong A."/>
            <person name="Anderson R."/>
            <person name="Badejoko W."/>
            <person name="Bittner-Eddy P."/>
            <person name="Boore J.L."/>
            <person name="Chibucos M.C."/>
            <person name="Coates M."/>
            <person name="Dehal P."/>
            <person name="Delehaunty K."/>
            <person name="Dong S."/>
            <person name="Downton P."/>
            <person name="Dumas B."/>
            <person name="Fabro G."/>
            <person name="Fronick C."/>
            <person name="Fuerstenberg S.I."/>
            <person name="Fulton L."/>
            <person name="Gaulin E."/>
            <person name="Govers F."/>
            <person name="Hughes L."/>
            <person name="Humphray S."/>
            <person name="Jiang R.H."/>
            <person name="Judelson H."/>
            <person name="Kamoun S."/>
            <person name="Kyung K."/>
            <person name="Meijer H."/>
            <person name="Minx P."/>
            <person name="Morris P."/>
            <person name="Nelson J."/>
            <person name="Phuntumart V."/>
            <person name="Qutob D."/>
            <person name="Rehmany A."/>
            <person name="Rougon-Cardoso A."/>
            <person name="Ryden P."/>
            <person name="Torto-Alalibo T."/>
            <person name="Studholme D."/>
            <person name="Wang Y."/>
            <person name="Win J."/>
            <person name="Wood J."/>
            <person name="Clifton S.W."/>
            <person name="Rogers J."/>
            <person name="Van den Ackerveken G."/>
            <person name="Jones J.D."/>
            <person name="McDowell J.M."/>
            <person name="Beynon J."/>
            <person name="Tyler B.M."/>
        </authorList>
    </citation>
    <scope>NUCLEOTIDE SEQUENCE [LARGE SCALE GENOMIC DNA]</scope>
    <source>
        <strain evidence="3">Emoy2</strain>
    </source>
</reference>
<keyword evidence="3" id="KW-1185">Reference proteome</keyword>
<feature type="compositionally biased region" description="Basic and acidic residues" evidence="1">
    <location>
        <begin position="43"/>
        <end position="52"/>
    </location>
</feature>
<dbReference type="EnsemblProtists" id="HpaT808724">
    <property type="protein sequence ID" value="HpaP808724"/>
    <property type="gene ID" value="HpaG808724"/>
</dbReference>
<reference evidence="2" key="2">
    <citation type="submission" date="2015-06" db="UniProtKB">
        <authorList>
            <consortium name="EnsemblProtists"/>
        </authorList>
    </citation>
    <scope>IDENTIFICATION</scope>
    <source>
        <strain evidence="2">Emoy2</strain>
    </source>
</reference>
<dbReference type="AlphaFoldDB" id="M4BQN5"/>
<dbReference type="EMBL" id="JH598582">
    <property type="status" value="NOT_ANNOTATED_CDS"/>
    <property type="molecule type" value="Genomic_DNA"/>
</dbReference>
<dbReference type="InParanoid" id="M4BQN5"/>
<name>M4BQN5_HYAAE</name>
<sequence length="177" mass="19175">MPVLSVHGLFRGRTQIPQNAQESPRDSFGRVPESDTGTATSQCHDEPIEARRGGLYVPGRSPQGRTQTALGHPTNRHGEIEKSTPNRDVDSVPIPHPRASRRGCGNAQKLRTLSPPTESGPVCPPPLHPLEDSYGCQRFLRGAYFDPPCREGDSERDISFAGAVIRHHTTAGSLAPS</sequence>
<evidence type="ECO:0000313" key="3">
    <source>
        <dbReference type="Proteomes" id="UP000011713"/>
    </source>
</evidence>
<evidence type="ECO:0000256" key="1">
    <source>
        <dbReference type="SAM" id="MobiDB-lite"/>
    </source>
</evidence>